<evidence type="ECO:0000259" key="8">
    <source>
        <dbReference type="PROSITE" id="PS50928"/>
    </source>
</evidence>
<dbReference type="InterPro" id="IPR035906">
    <property type="entry name" value="MetI-like_sf"/>
</dbReference>
<reference evidence="10" key="1">
    <citation type="submission" date="2016-10" db="EMBL/GenBank/DDBJ databases">
        <authorList>
            <person name="Varghese N."/>
            <person name="Submissions S."/>
        </authorList>
    </citation>
    <scope>NUCLEOTIDE SEQUENCE [LARGE SCALE GENOMIC DNA]</scope>
    <source>
        <strain evidence="10">CGMCC 1.11012</strain>
    </source>
</reference>
<feature type="transmembrane region" description="Helical" evidence="7">
    <location>
        <begin position="295"/>
        <end position="317"/>
    </location>
</feature>
<keyword evidence="6 7" id="KW-0472">Membrane</keyword>
<organism evidence="9 10">
    <name type="scientific">Paenibacillus typhae</name>
    <dbReference type="NCBI Taxonomy" id="1174501"/>
    <lineage>
        <taxon>Bacteria</taxon>
        <taxon>Bacillati</taxon>
        <taxon>Bacillota</taxon>
        <taxon>Bacilli</taxon>
        <taxon>Bacillales</taxon>
        <taxon>Paenibacillaceae</taxon>
        <taxon>Paenibacillus</taxon>
    </lineage>
</organism>
<keyword evidence="10" id="KW-1185">Reference proteome</keyword>
<dbReference type="PANTHER" id="PTHR30193">
    <property type="entry name" value="ABC TRANSPORTER PERMEASE PROTEIN"/>
    <property type="match status" value="1"/>
</dbReference>
<evidence type="ECO:0000256" key="3">
    <source>
        <dbReference type="ARBA" id="ARBA00022475"/>
    </source>
</evidence>
<evidence type="ECO:0000256" key="7">
    <source>
        <dbReference type="RuleBase" id="RU363032"/>
    </source>
</evidence>
<evidence type="ECO:0000256" key="4">
    <source>
        <dbReference type="ARBA" id="ARBA00022692"/>
    </source>
</evidence>
<feature type="transmembrane region" description="Helical" evidence="7">
    <location>
        <begin position="106"/>
        <end position="129"/>
    </location>
</feature>
<evidence type="ECO:0000313" key="10">
    <source>
        <dbReference type="Proteomes" id="UP000199050"/>
    </source>
</evidence>
<dbReference type="PROSITE" id="PS50928">
    <property type="entry name" value="ABC_TM1"/>
    <property type="match status" value="1"/>
</dbReference>
<feature type="transmembrane region" description="Helical" evidence="7">
    <location>
        <begin position="247"/>
        <end position="269"/>
    </location>
</feature>
<dbReference type="Gene3D" id="1.10.3720.10">
    <property type="entry name" value="MetI-like"/>
    <property type="match status" value="1"/>
</dbReference>
<keyword evidence="3" id="KW-1003">Cell membrane</keyword>
<keyword evidence="5 7" id="KW-1133">Transmembrane helix</keyword>
<dbReference type="STRING" id="1174501.SAMN05216192_104149"/>
<dbReference type="InterPro" id="IPR051393">
    <property type="entry name" value="ABC_transporter_permease"/>
</dbReference>
<protein>
    <submittedName>
        <fullName evidence="9">Carbohydrate ABC transporter membrane protein 1, CUT1 family</fullName>
    </submittedName>
</protein>
<accession>A0A1G8JCH3</accession>
<feature type="domain" description="ABC transmembrane type-1" evidence="8">
    <location>
        <begin position="102"/>
        <end position="316"/>
    </location>
</feature>
<comment type="similarity">
    <text evidence="7">Belongs to the binding-protein-dependent transport system permease family.</text>
</comment>
<evidence type="ECO:0000256" key="6">
    <source>
        <dbReference type="ARBA" id="ARBA00023136"/>
    </source>
</evidence>
<evidence type="ECO:0000256" key="2">
    <source>
        <dbReference type="ARBA" id="ARBA00022448"/>
    </source>
</evidence>
<dbReference type="GO" id="GO:0005886">
    <property type="term" value="C:plasma membrane"/>
    <property type="evidence" value="ECO:0007669"/>
    <property type="project" value="UniProtKB-SubCell"/>
</dbReference>
<dbReference type="Proteomes" id="UP000199050">
    <property type="component" value="Unassembled WGS sequence"/>
</dbReference>
<keyword evidence="2 7" id="KW-0813">Transport</keyword>
<evidence type="ECO:0000256" key="5">
    <source>
        <dbReference type="ARBA" id="ARBA00022989"/>
    </source>
</evidence>
<evidence type="ECO:0000313" key="9">
    <source>
        <dbReference type="EMBL" id="SDI28771.1"/>
    </source>
</evidence>
<dbReference type="InterPro" id="IPR000515">
    <property type="entry name" value="MetI-like"/>
</dbReference>
<comment type="subcellular location">
    <subcellularLocation>
        <location evidence="1 7">Cell membrane</location>
        <topology evidence="1 7">Multi-pass membrane protein</topology>
    </subcellularLocation>
</comment>
<dbReference type="OrthoDB" id="9809527at2"/>
<dbReference type="AlphaFoldDB" id="A0A1G8JCH3"/>
<dbReference type="SUPFAM" id="SSF161098">
    <property type="entry name" value="MetI-like"/>
    <property type="match status" value="1"/>
</dbReference>
<feature type="transmembrane region" description="Helical" evidence="7">
    <location>
        <begin position="42"/>
        <end position="69"/>
    </location>
</feature>
<dbReference type="EMBL" id="FNDX01000004">
    <property type="protein sequence ID" value="SDI28771.1"/>
    <property type="molecule type" value="Genomic_DNA"/>
</dbReference>
<dbReference type="RefSeq" id="WP_090712966.1">
    <property type="nucleotide sequence ID" value="NZ_CBCSKY010000004.1"/>
</dbReference>
<name>A0A1G8JCH3_9BACL</name>
<feature type="transmembrane region" description="Helical" evidence="7">
    <location>
        <begin position="141"/>
        <end position="160"/>
    </location>
</feature>
<gene>
    <name evidence="9" type="ORF">SAMN05216192_104149</name>
</gene>
<dbReference type="GO" id="GO:0055085">
    <property type="term" value="P:transmembrane transport"/>
    <property type="evidence" value="ECO:0007669"/>
    <property type="project" value="InterPro"/>
</dbReference>
<keyword evidence="4 7" id="KW-0812">Transmembrane</keyword>
<dbReference type="CDD" id="cd06261">
    <property type="entry name" value="TM_PBP2"/>
    <property type="match status" value="1"/>
</dbReference>
<sequence>MEKANRFLMIFGRGREQEKKDGGLRKGGLLDRLDRLSDASTAYLYLLPTLTLILLTVIVPMLYALFISFSKVAFTQGSMTYEFVGLSNYMQLLRDARFPDVLSNTVFFTVTKVVATLAIAFGISLTIYFGVWGAGFFKRIFLIPWALSNVVNSLMWQWMYSGDYGIFNEILLRLGFIDEYQMWLVNVHTAMSAVLFADIWKSVPYVALLLLAAMQSIPRELHEASKVDGGGPITAFYHIILPHIKPVIMVLLVIETMWTLRVFDLIWLLTKGGPQDSTMTLNVFAYEQAFRNFDLGYGAAISYCITILTLIFTFFYMKTLKVEN</sequence>
<dbReference type="Pfam" id="PF00528">
    <property type="entry name" value="BPD_transp_1"/>
    <property type="match status" value="1"/>
</dbReference>
<proteinExistence type="inferred from homology"/>
<evidence type="ECO:0000256" key="1">
    <source>
        <dbReference type="ARBA" id="ARBA00004651"/>
    </source>
</evidence>
<dbReference type="PANTHER" id="PTHR30193:SF37">
    <property type="entry name" value="INNER MEMBRANE ABC TRANSPORTER PERMEASE PROTEIN YCJO"/>
    <property type="match status" value="1"/>
</dbReference>